<evidence type="ECO:0000256" key="5">
    <source>
        <dbReference type="ARBA" id="ARBA00022777"/>
    </source>
</evidence>
<dbReference type="Proteomes" id="UP000694845">
    <property type="component" value="Unplaced"/>
</dbReference>
<feature type="compositionally biased region" description="Basic and acidic residues" evidence="8">
    <location>
        <begin position="548"/>
        <end position="565"/>
    </location>
</feature>
<dbReference type="Gene3D" id="3.30.200.20">
    <property type="entry name" value="Phosphorylase Kinase, domain 1"/>
    <property type="match status" value="1"/>
</dbReference>
<evidence type="ECO:0000256" key="7">
    <source>
        <dbReference type="PROSITE-ProRule" id="PRU10141"/>
    </source>
</evidence>
<feature type="domain" description="Protein kinase" evidence="9">
    <location>
        <begin position="36"/>
        <end position="294"/>
    </location>
</feature>
<evidence type="ECO:0000259" key="9">
    <source>
        <dbReference type="PROSITE" id="PS50011"/>
    </source>
</evidence>
<dbReference type="InterPro" id="IPR017441">
    <property type="entry name" value="Protein_kinase_ATP_BS"/>
</dbReference>
<dbReference type="InterPro" id="IPR008271">
    <property type="entry name" value="Ser/Thr_kinase_AS"/>
</dbReference>
<dbReference type="SUPFAM" id="SSF56112">
    <property type="entry name" value="Protein kinase-like (PK-like)"/>
    <property type="match status" value="1"/>
</dbReference>
<feature type="compositionally biased region" description="Pro residues" evidence="8">
    <location>
        <begin position="380"/>
        <end position="391"/>
    </location>
</feature>
<feature type="compositionally biased region" description="Low complexity" evidence="8">
    <location>
        <begin position="347"/>
        <end position="376"/>
    </location>
</feature>
<keyword evidence="6 7" id="KW-0067">ATP-binding</keyword>
<feature type="region of interest" description="Disordered" evidence="8">
    <location>
        <begin position="427"/>
        <end position="462"/>
    </location>
</feature>
<dbReference type="AlphaFoldDB" id="A0A8B7XKU1"/>
<sequence length="1161" mass="133140">MSITALKRFFRFSTADKKKDDKFQNIIRDRDPEGEWELLSELGDGAFGKVYKAKNRHSGVLAAAKVIEIKDQEELDDFLVEIQILSECKHQYIVGMIETYLYGNKLWMLIEFCEGGALDDIMLELEKGLTESQIQVVCKQMLEALDYLHSKKVIHRDLKAGNILLTMTGDIRLADFGVSARNTKTKQKRDSFIGTPYWMAPEVVICETLKDNPYDYKADIWSLGITLIELAQQEPPYHDLHPMRVLIKIPKADPPTLLAPSRWSKNFSKFIKLCLDKNPETRPTATELSKHPWLAEVLDNKPIRDLLCEAKAEVTEEIFELPEDQIPIERRSSIGADSTDSEDILASLGTPTTPSSSNNISTLSMSNSEPTTPVKKSPVEPTPPVKPPLSPPVREQPNGAAHDRKISSVSTVTEDGLEHDQHVVCDTVNTDRGDGEPDIEGGERAVREGLPVEGGGTLVSDSVEDEVKPKEITDVLRDEEVQGSELVDKDKVGPLSNDLDFQSENESQKVEEPTQLDEEVLGKPAELNKDRENRGVIEGGLEEGEVEVQAKAETSEEVRKEANEDEILSAHEEEAGEQEEVPKIVMETVSELKMEEPSEQKDETQAVVETVSEVKNKGGMDQDNEVFHENEVQPKEEINEEGDLTDRATHKPPEKPKLEGLKAELDSLKNGGLFSTGESSPKTPKTPVSLGNNKGSVASRGSSDAGSEAAIDLERSISNKEEKPNYKTLKKTRKFVLDGKVVTLTTSKVVREGSEDKSKQQHENRKAEMRQLKLLHKGETKESNQLASRILQQSDVLKSKHKNELGSLTKKYDNEVEMLNRQQKHEVEKLELAQTNEAKNFLRMHKMKQEKDLRSFREKQKREMKEMRSIRGGSKEDLKRKKEEFDVRQQQEEHKFMSEQASELERLSTELSEQHRNKVAMLERKFLNDKHQKLRARESAIWELEERHLKEMHQATKTQMKDMFFLQRHHLVIRQEKELQILKSMQEKEEEDMKQRHIQEKRRLPRNLRNEMKTRANMFRKSLAIKNPNCTADEEREKMRGFQESESKRYKAELERQDRKHRRQFESLRQGHSAAMQEVLTIHNEKRKQLMEQETSKLKGKEEDHIKEIKQWKDNLRPRKKELEDAFKRELMDQDRFYAKGATASNPESGVQMRDARNNDK</sequence>
<feature type="region of interest" description="Disordered" evidence="8">
    <location>
        <begin position="1033"/>
        <end position="1072"/>
    </location>
</feature>
<evidence type="ECO:0000313" key="11">
    <source>
        <dbReference type="RefSeq" id="XP_022080772.1"/>
    </source>
</evidence>
<dbReference type="OrthoDB" id="10027016at2759"/>
<evidence type="ECO:0000313" key="10">
    <source>
        <dbReference type="Proteomes" id="UP000694845"/>
    </source>
</evidence>
<evidence type="ECO:0000256" key="2">
    <source>
        <dbReference type="ARBA" id="ARBA00022553"/>
    </source>
</evidence>
<feature type="compositionally biased region" description="Polar residues" evidence="8">
    <location>
        <begin position="689"/>
        <end position="705"/>
    </location>
</feature>
<feature type="region of interest" description="Disordered" evidence="8">
    <location>
        <begin position="475"/>
        <end position="565"/>
    </location>
</feature>
<dbReference type="GO" id="GO:0004674">
    <property type="term" value="F:protein serine/threonine kinase activity"/>
    <property type="evidence" value="ECO:0007669"/>
    <property type="project" value="UniProtKB-KW"/>
</dbReference>
<dbReference type="InterPro" id="IPR011009">
    <property type="entry name" value="Kinase-like_dom_sf"/>
</dbReference>
<dbReference type="PANTHER" id="PTHR46538:SF3">
    <property type="entry name" value="PROTEIN KINASE DOMAIN-CONTAINING PROTEIN"/>
    <property type="match status" value="1"/>
</dbReference>
<keyword evidence="2" id="KW-0597">Phosphoprotein</keyword>
<dbReference type="GO" id="GO:0005524">
    <property type="term" value="F:ATP binding"/>
    <property type="evidence" value="ECO:0007669"/>
    <property type="project" value="UniProtKB-UniRule"/>
</dbReference>
<dbReference type="GeneID" id="110973881"/>
<evidence type="ECO:0000256" key="3">
    <source>
        <dbReference type="ARBA" id="ARBA00022679"/>
    </source>
</evidence>
<dbReference type="InterPro" id="IPR051585">
    <property type="entry name" value="STE20_Ser/Thr_Kinases"/>
</dbReference>
<name>A0A8B7XKU1_ACAPL</name>
<feature type="compositionally biased region" description="Basic and acidic residues" evidence="8">
    <location>
        <begin position="644"/>
        <end position="667"/>
    </location>
</feature>
<dbReference type="PANTHER" id="PTHR46538">
    <property type="entry name" value="PROTEIN KINASE DOMAIN-CONTAINING PROTEIN"/>
    <property type="match status" value="1"/>
</dbReference>
<feature type="compositionally biased region" description="Basic and acidic residues" evidence="8">
    <location>
        <begin position="712"/>
        <end position="725"/>
    </location>
</feature>
<dbReference type="Pfam" id="PF12474">
    <property type="entry name" value="PKK"/>
    <property type="match status" value="2"/>
</dbReference>
<keyword evidence="4 7" id="KW-0547">Nucleotide-binding</keyword>
<feature type="compositionally biased region" description="Basic and acidic residues" evidence="8">
    <location>
        <begin position="615"/>
        <end position="637"/>
    </location>
</feature>
<dbReference type="PROSITE" id="PS50011">
    <property type="entry name" value="PROTEIN_KINASE_DOM"/>
    <property type="match status" value="1"/>
</dbReference>
<keyword evidence="3" id="KW-0808">Transferase</keyword>
<feature type="compositionally biased region" description="Basic and acidic residues" evidence="8">
    <location>
        <begin position="427"/>
        <end position="447"/>
    </location>
</feature>
<feature type="region of interest" description="Disordered" evidence="8">
    <location>
        <begin position="329"/>
        <end position="414"/>
    </location>
</feature>
<dbReference type="InterPro" id="IPR022165">
    <property type="entry name" value="PKK"/>
</dbReference>
<evidence type="ECO:0000256" key="6">
    <source>
        <dbReference type="ARBA" id="ARBA00022840"/>
    </source>
</evidence>
<keyword evidence="5" id="KW-0418">Kinase</keyword>
<accession>A0A8B7XKU1</accession>
<dbReference type="PROSITE" id="PS00108">
    <property type="entry name" value="PROTEIN_KINASE_ST"/>
    <property type="match status" value="1"/>
</dbReference>
<dbReference type="OMA" id="DESCADS"/>
<dbReference type="CDD" id="cd06611">
    <property type="entry name" value="STKc_SLK_like"/>
    <property type="match status" value="1"/>
</dbReference>
<gene>
    <name evidence="11" type="primary">LOC110973881</name>
</gene>
<feature type="region of interest" description="Disordered" evidence="8">
    <location>
        <begin position="615"/>
        <end position="725"/>
    </location>
</feature>
<reference evidence="11" key="1">
    <citation type="submission" date="2025-08" db="UniProtKB">
        <authorList>
            <consortium name="RefSeq"/>
        </authorList>
    </citation>
    <scope>IDENTIFICATION</scope>
</reference>
<organism evidence="10 11">
    <name type="scientific">Acanthaster planci</name>
    <name type="common">Crown-of-thorns starfish</name>
    <dbReference type="NCBI Taxonomy" id="133434"/>
    <lineage>
        <taxon>Eukaryota</taxon>
        <taxon>Metazoa</taxon>
        <taxon>Echinodermata</taxon>
        <taxon>Eleutherozoa</taxon>
        <taxon>Asterozoa</taxon>
        <taxon>Asteroidea</taxon>
        <taxon>Valvatacea</taxon>
        <taxon>Valvatida</taxon>
        <taxon>Acanthasteridae</taxon>
        <taxon>Acanthaster</taxon>
    </lineage>
</organism>
<evidence type="ECO:0000256" key="1">
    <source>
        <dbReference type="ARBA" id="ARBA00022527"/>
    </source>
</evidence>
<feature type="compositionally biased region" description="Basic and acidic residues" evidence="8">
    <location>
        <begin position="475"/>
        <end position="492"/>
    </location>
</feature>
<dbReference type="InterPro" id="IPR000719">
    <property type="entry name" value="Prot_kinase_dom"/>
</dbReference>
<dbReference type="RefSeq" id="XP_022080772.1">
    <property type="nucleotide sequence ID" value="XM_022225080.1"/>
</dbReference>
<feature type="compositionally biased region" description="Basic and acidic residues" evidence="8">
    <location>
        <begin position="526"/>
        <end position="535"/>
    </location>
</feature>
<dbReference type="KEGG" id="aplc:110973881"/>
<dbReference type="SMART" id="SM00220">
    <property type="entry name" value="S_TKc"/>
    <property type="match status" value="1"/>
</dbReference>
<protein>
    <submittedName>
        <fullName evidence="11">STE20-like serine/threonine-protein kinase isoform X1</fullName>
    </submittedName>
</protein>
<dbReference type="PROSITE" id="PS00107">
    <property type="entry name" value="PROTEIN_KINASE_ATP"/>
    <property type="match status" value="1"/>
</dbReference>
<dbReference type="FunFam" id="1.10.510.10:FF:000081">
    <property type="entry name" value="STE20-like serine/threonine-protein kinase"/>
    <property type="match status" value="1"/>
</dbReference>
<feature type="region of interest" description="Disordered" evidence="8">
    <location>
        <begin position="850"/>
        <end position="882"/>
    </location>
</feature>
<evidence type="ECO:0000256" key="4">
    <source>
        <dbReference type="ARBA" id="ARBA00022741"/>
    </source>
</evidence>
<dbReference type="Pfam" id="PF00069">
    <property type="entry name" value="Pkinase"/>
    <property type="match status" value="1"/>
</dbReference>
<keyword evidence="1" id="KW-0723">Serine/threonine-protein kinase</keyword>
<proteinExistence type="predicted"/>
<keyword evidence="10" id="KW-1185">Reference proteome</keyword>
<feature type="compositionally biased region" description="Basic and acidic residues" evidence="8">
    <location>
        <begin position="1033"/>
        <end position="1058"/>
    </location>
</feature>
<evidence type="ECO:0000256" key="8">
    <source>
        <dbReference type="SAM" id="MobiDB-lite"/>
    </source>
</evidence>
<dbReference type="Gene3D" id="1.10.510.10">
    <property type="entry name" value="Transferase(Phosphotransferase) domain 1"/>
    <property type="match status" value="1"/>
</dbReference>
<feature type="region of interest" description="Disordered" evidence="8">
    <location>
        <begin position="1138"/>
        <end position="1161"/>
    </location>
</feature>
<feature type="binding site" evidence="7">
    <location>
        <position position="65"/>
    </location>
    <ligand>
        <name>ATP</name>
        <dbReference type="ChEBI" id="CHEBI:30616"/>
    </ligand>
</feature>